<gene>
    <name evidence="2" type="ORF">H6G24_23170</name>
</gene>
<reference evidence="2 3" key="1">
    <citation type="journal article" date="2020" name="ISME J.">
        <title>Comparative genomics reveals insights into cyanobacterial evolution and habitat adaptation.</title>
        <authorList>
            <person name="Chen M.Y."/>
            <person name="Teng W.K."/>
            <person name="Zhao L."/>
            <person name="Hu C.X."/>
            <person name="Zhou Y.K."/>
            <person name="Han B.P."/>
            <person name="Song L.R."/>
            <person name="Shu W.S."/>
        </authorList>
    </citation>
    <scope>NUCLEOTIDE SEQUENCE [LARGE SCALE GENOMIC DNA]</scope>
    <source>
        <strain evidence="2 3">FACHB-288</strain>
    </source>
</reference>
<dbReference type="EMBL" id="JACJQH010000040">
    <property type="protein sequence ID" value="MBD2198372.1"/>
    <property type="molecule type" value="Genomic_DNA"/>
</dbReference>
<proteinExistence type="predicted"/>
<dbReference type="Proteomes" id="UP000658514">
    <property type="component" value="Unassembled WGS sequence"/>
</dbReference>
<comment type="caution">
    <text evidence="2">The sequence shown here is derived from an EMBL/GenBank/DDBJ whole genome shotgun (WGS) entry which is preliminary data.</text>
</comment>
<dbReference type="InterPro" id="IPR049241">
    <property type="entry name" value="DUF6876"/>
</dbReference>
<accession>A0ABR8AEC0</accession>
<organism evidence="2 3">
    <name type="scientific">Calothrix parietina FACHB-288</name>
    <dbReference type="NCBI Taxonomy" id="2692896"/>
    <lineage>
        <taxon>Bacteria</taxon>
        <taxon>Bacillati</taxon>
        <taxon>Cyanobacteriota</taxon>
        <taxon>Cyanophyceae</taxon>
        <taxon>Nostocales</taxon>
        <taxon>Calotrichaceae</taxon>
        <taxon>Calothrix</taxon>
    </lineage>
</organism>
<keyword evidence="3" id="KW-1185">Reference proteome</keyword>
<name>A0ABR8AEC0_9CYAN</name>
<evidence type="ECO:0000313" key="3">
    <source>
        <dbReference type="Proteomes" id="UP000658514"/>
    </source>
</evidence>
<feature type="domain" description="DUF6876" evidence="1">
    <location>
        <begin position="6"/>
        <end position="119"/>
    </location>
</feature>
<dbReference type="Pfam" id="PF21781">
    <property type="entry name" value="DUF6876"/>
    <property type="match status" value="1"/>
</dbReference>
<dbReference type="RefSeq" id="WP_096648833.1">
    <property type="nucleotide sequence ID" value="NZ_CAWPNO010000074.1"/>
</dbReference>
<sequence>MKNAEQITAELKYFTGSELIYKHWLGIQYTEGVKYLADAAKAYWLIDAIASYQTQKFLSNSQLQDFQIWSLLVENQSGTLICEWDTDQEVLRQEIEYTDFPLATTKLYLVQKVLMLPTEN</sequence>
<evidence type="ECO:0000313" key="2">
    <source>
        <dbReference type="EMBL" id="MBD2198372.1"/>
    </source>
</evidence>
<protein>
    <recommendedName>
        <fullName evidence="1">DUF6876 domain-containing protein</fullName>
    </recommendedName>
</protein>
<evidence type="ECO:0000259" key="1">
    <source>
        <dbReference type="Pfam" id="PF21781"/>
    </source>
</evidence>